<evidence type="ECO:0000313" key="2">
    <source>
        <dbReference type="Proteomes" id="UP000464624"/>
    </source>
</evidence>
<name>A0AAD1M1W7_MYCXE</name>
<dbReference type="KEGG" id="mxe:MYXE_33190"/>
<evidence type="ECO:0000313" key="1">
    <source>
        <dbReference type="EMBL" id="BBU23529.1"/>
    </source>
</evidence>
<organism evidence="1 2">
    <name type="scientific">Mycobacterium xenopi</name>
    <dbReference type="NCBI Taxonomy" id="1789"/>
    <lineage>
        <taxon>Bacteria</taxon>
        <taxon>Bacillati</taxon>
        <taxon>Actinomycetota</taxon>
        <taxon>Actinomycetes</taxon>
        <taxon>Mycobacteriales</taxon>
        <taxon>Mycobacteriaceae</taxon>
        <taxon>Mycobacterium</taxon>
    </lineage>
</organism>
<sequence>MRVLVVGDLLRRVLEDIHSAQVLAALITRNDSVAELLSRSGLMVRPVVGTFSTEADAAAGIGKPLNVVITATGTHDAPMRRSTVGVAPVHSSVPLSQAAPDAVRFALANSKHQQQLDITPSLLARSQAVLDRWRDRIAQWSQWSSRPVPASWRTAVVGALDDLDVARVIELMDELENADHIEPGAKFEAFSYADRVLGVDLMRDLGRVRRCSTTGTKGCMRTRS</sequence>
<dbReference type="Proteomes" id="UP000464624">
    <property type="component" value="Chromosome"/>
</dbReference>
<dbReference type="EMBL" id="AP022314">
    <property type="protein sequence ID" value="BBU23529.1"/>
    <property type="molecule type" value="Genomic_DNA"/>
</dbReference>
<dbReference type="AlphaFoldDB" id="A0AAD1M1W7"/>
<reference evidence="1 2" key="1">
    <citation type="submission" date="2019-12" db="EMBL/GenBank/DDBJ databases">
        <title>Complete genome sequence of Mycolicibacterium xenopi str. JCM15661T.</title>
        <authorList>
            <person name="Yoshida M."/>
            <person name="Fukano H."/>
            <person name="Asakura T."/>
            <person name="Hoshino Y."/>
        </authorList>
    </citation>
    <scope>NUCLEOTIDE SEQUENCE [LARGE SCALE GENOMIC DNA]</scope>
    <source>
        <strain evidence="1 2">JCM 15661T</strain>
    </source>
</reference>
<protein>
    <submittedName>
        <fullName evidence="1">Uncharacterized protein</fullName>
    </submittedName>
</protein>
<gene>
    <name evidence="1" type="ORF">MYXE_33190</name>
</gene>
<accession>A0AAD1M1W7</accession>
<proteinExistence type="predicted"/>